<dbReference type="EMBL" id="JAIRAU010000024">
    <property type="protein sequence ID" value="MBZ5711175.1"/>
    <property type="molecule type" value="Genomic_DNA"/>
</dbReference>
<dbReference type="PROSITE" id="PS50005">
    <property type="entry name" value="TPR"/>
    <property type="match status" value="1"/>
</dbReference>
<dbReference type="SMART" id="SM00220">
    <property type="entry name" value="S_TKc"/>
    <property type="match status" value="1"/>
</dbReference>
<evidence type="ECO:0000256" key="5">
    <source>
        <dbReference type="PROSITE-ProRule" id="PRU00339"/>
    </source>
</evidence>
<comment type="caution">
    <text evidence="9">The sequence shown here is derived from an EMBL/GenBank/DDBJ whole genome shotgun (WGS) entry which is preliminary data.</text>
</comment>
<evidence type="ECO:0000256" key="2">
    <source>
        <dbReference type="ARBA" id="ARBA00022741"/>
    </source>
</evidence>
<feature type="repeat" description="TPR" evidence="5">
    <location>
        <begin position="625"/>
        <end position="658"/>
    </location>
</feature>
<organism evidence="9 10">
    <name type="scientific">Nannocystis pusilla</name>
    <dbReference type="NCBI Taxonomy" id="889268"/>
    <lineage>
        <taxon>Bacteria</taxon>
        <taxon>Pseudomonadati</taxon>
        <taxon>Myxococcota</taxon>
        <taxon>Polyangia</taxon>
        <taxon>Nannocystales</taxon>
        <taxon>Nannocystaceae</taxon>
        <taxon>Nannocystis</taxon>
    </lineage>
</organism>
<feature type="compositionally biased region" description="Low complexity" evidence="7">
    <location>
        <begin position="347"/>
        <end position="363"/>
    </location>
</feature>
<evidence type="ECO:0000313" key="10">
    <source>
        <dbReference type="Proteomes" id="UP001139031"/>
    </source>
</evidence>
<dbReference type="Gene3D" id="3.30.200.20">
    <property type="entry name" value="Phosphorylase Kinase, domain 1"/>
    <property type="match status" value="1"/>
</dbReference>
<evidence type="ECO:0000256" key="1">
    <source>
        <dbReference type="ARBA" id="ARBA00022679"/>
    </source>
</evidence>
<dbReference type="PROSITE" id="PS00107">
    <property type="entry name" value="PROTEIN_KINASE_ATP"/>
    <property type="match status" value="1"/>
</dbReference>
<dbReference type="InterPro" id="IPR017441">
    <property type="entry name" value="Protein_kinase_ATP_BS"/>
</dbReference>
<dbReference type="SMART" id="SM00028">
    <property type="entry name" value="TPR"/>
    <property type="match status" value="2"/>
</dbReference>
<protein>
    <submittedName>
        <fullName evidence="9">Protein kinase</fullName>
    </submittedName>
</protein>
<dbReference type="PROSITE" id="PS50011">
    <property type="entry name" value="PROTEIN_KINASE_DOM"/>
    <property type="match status" value="1"/>
</dbReference>
<feature type="domain" description="Protein kinase" evidence="8">
    <location>
        <begin position="39"/>
        <end position="311"/>
    </location>
</feature>
<dbReference type="InterPro" id="IPR008271">
    <property type="entry name" value="Ser/Thr_kinase_AS"/>
</dbReference>
<dbReference type="InterPro" id="IPR011990">
    <property type="entry name" value="TPR-like_helical_dom_sf"/>
</dbReference>
<dbReference type="InterPro" id="IPR000719">
    <property type="entry name" value="Prot_kinase_dom"/>
</dbReference>
<keyword evidence="10" id="KW-1185">Reference proteome</keyword>
<dbReference type="GO" id="GO:0016301">
    <property type="term" value="F:kinase activity"/>
    <property type="evidence" value="ECO:0007669"/>
    <property type="project" value="UniProtKB-KW"/>
</dbReference>
<proteinExistence type="predicted"/>
<feature type="compositionally biased region" description="Low complexity" evidence="7">
    <location>
        <begin position="11"/>
        <end position="29"/>
    </location>
</feature>
<dbReference type="RefSeq" id="WP_224192948.1">
    <property type="nucleotide sequence ID" value="NZ_JAIRAU010000024.1"/>
</dbReference>
<dbReference type="Proteomes" id="UP001139031">
    <property type="component" value="Unassembled WGS sequence"/>
</dbReference>
<feature type="binding site" evidence="6">
    <location>
        <position position="68"/>
    </location>
    <ligand>
        <name>ATP</name>
        <dbReference type="ChEBI" id="CHEBI:30616"/>
    </ligand>
</feature>
<keyword evidence="4 6" id="KW-0067">ATP-binding</keyword>
<dbReference type="Gene3D" id="1.25.40.10">
    <property type="entry name" value="Tetratricopeptide repeat domain"/>
    <property type="match status" value="1"/>
</dbReference>
<dbReference type="Gene3D" id="1.10.510.10">
    <property type="entry name" value="Transferase(Phosphotransferase) domain 1"/>
    <property type="match status" value="1"/>
</dbReference>
<evidence type="ECO:0000256" key="3">
    <source>
        <dbReference type="ARBA" id="ARBA00022777"/>
    </source>
</evidence>
<dbReference type="Gene3D" id="3.40.50.10070">
    <property type="entry name" value="TolB, N-terminal domain"/>
    <property type="match status" value="1"/>
</dbReference>
<gene>
    <name evidence="9" type="ORF">K7C98_18160</name>
</gene>
<dbReference type="PROSITE" id="PS00108">
    <property type="entry name" value="PROTEIN_KINASE_ST"/>
    <property type="match status" value="1"/>
</dbReference>
<dbReference type="SUPFAM" id="SSF48452">
    <property type="entry name" value="TPR-like"/>
    <property type="match status" value="1"/>
</dbReference>
<evidence type="ECO:0000256" key="6">
    <source>
        <dbReference type="PROSITE-ProRule" id="PRU10141"/>
    </source>
</evidence>
<dbReference type="SUPFAM" id="SSF56112">
    <property type="entry name" value="Protein kinase-like (PK-like)"/>
    <property type="match status" value="1"/>
</dbReference>
<keyword evidence="3 9" id="KW-0418">Kinase</keyword>
<name>A0ABS7TSL0_9BACT</name>
<dbReference type="InterPro" id="IPR019734">
    <property type="entry name" value="TPR_rpt"/>
</dbReference>
<accession>A0ABS7TSL0</accession>
<feature type="region of interest" description="Disordered" evidence="7">
    <location>
        <begin position="347"/>
        <end position="383"/>
    </location>
</feature>
<feature type="region of interest" description="Disordered" evidence="7">
    <location>
        <begin position="1"/>
        <end position="29"/>
    </location>
</feature>
<sequence>MVKQLDPLDKTLLGEGTTTTTTAPSTTLTDSGELLGGRYRIERLVGRGGMGAVYRAVDAMVGDVVALKVLDIEITRAPEQLEWFRREVRLARRITHPNVARTHDMGEAAGTHFISMEFIEGTTLQDVLRVREDGERRRLALEPARAARVMLAVCEGLAAAHAAGVVHRDLKPANILIENTGRVVLTDFGIARALTDEGGRTQGLVGTPLYMSPEQVSGQPVDTRTDVYAVGLMLFEMLTGALPFAGDPAAGPVSPLTVALARLTQAPPDARALRADLPPVVAELVLQCMAQEPGDRPGSAAQVAERLRAWLLSVGESAAPQAGAPLLAAMAAAAHREAETIVGTGALTPSATTAPAPSTLASARHNSTAGGPVGAATSGGRSMMPTSSLPTAAMRSLAPVPSAERALAVLPFRYQGPADQSYLGDALSDELIDVLSRTRGLRVLGSGATAQYRDNRDPRAIGTNLGVDAVVDATVQCSPTQIRVLARLVEVASGTQLWSDRFESRIEDVFEMQDRMSKRIAEALRVELNTVTARGDAPAEAVALYLRARRKITSLHILGEDGAIELLEACMQLAPEFRPALASYAIACMRAWFLPAASESPPDRDWAAEARSALARALADASDLAETHLARAMLAVQTGEWREAVQALVKALEIAPTYAHAHQYLAQLQCEAGNTREGVSRARLAVDLEPRLFVGLFDVARVHALRGELSEYEEVLKRIEADARYRNPTTQIRLRVAGWYGHLDKVRDVLDSVRDEVMVGFAKFSLGYARALLGELDKAGLDAFVRSIIADGVSPRLYSLLCQMAVEIYCARGFYEDALVYFQKAADSVLIDVEWVDRCPSLKRLASLPGFGEARRKVRARVQSMWSV</sequence>
<keyword evidence="5" id="KW-0802">TPR repeat</keyword>
<dbReference type="CDD" id="cd14014">
    <property type="entry name" value="STKc_PknB_like"/>
    <property type="match status" value="1"/>
</dbReference>
<dbReference type="Pfam" id="PF00069">
    <property type="entry name" value="Pkinase"/>
    <property type="match status" value="1"/>
</dbReference>
<dbReference type="PANTHER" id="PTHR43289:SF6">
    <property type="entry name" value="SERINE_THREONINE-PROTEIN KINASE NEKL-3"/>
    <property type="match status" value="1"/>
</dbReference>
<keyword evidence="2 6" id="KW-0547">Nucleotide-binding</keyword>
<reference evidence="9" key="1">
    <citation type="submission" date="2021-08" db="EMBL/GenBank/DDBJ databases">
        <authorList>
            <person name="Stevens D.C."/>
        </authorList>
    </citation>
    <scope>NUCLEOTIDE SEQUENCE</scope>
    <source>
        <strain evidence="9">DSM 53165</strain>
    </source>
</reference>
<evidence type="ECO:0000256" key="4">
    <source>
        <dbReference type="ARBA" id="ARBA00022840"/>
    </source>
</evidence>
<evidence type="ECO:0000259" key="8">
    <source>
        <dbReference type="PROSITE" id="PS50011"/>
    </source>
</evidence>
<dbReference type="PANTHER" id="PTHR43289">
    <property type="entry name" value="MITOGEN-ACTIVATED PROTEIN KINASE KINASE KINASE 20-RELATED"/>
    <property type="match status" value="1"/>
</dbReference>
<evidence type="ECO:0000313" key="9">
    <source>
        <dbReference type="EMBL" id="MBZ5711175.1"/>
    </source>
</evidence>
<dbReference type="InterPro" id="IPR011009">
    <property type="entry name" value="Kinase-like_dom_sf"/>
</dbReference>
<evidence type="ECO:0000256" key="7">
    <source>
        <dbReference type="SAM" id="MobiDB-lite"/>
    </source>
</evidence>
<keyword evidence="1" id="KW-0808">Transferase</keyword>